<dbReference type="AlphaFoldDB" id="A0A975ERL4"/>
<name>A0A975ERL4_9RHOB</name>
<dbReference type="RefSeq" id="WP_209357626.1">
    <property type="nucleotide sequence ID" value="NZ_CP060010.1"/>
</dbReference>
<gene>
    <name evidence="1" type="ORF">HZ995_05310</name>
</gene>
<dbReference type="InterPro" id="IPR051209">
    <property type="entry name" value="FAD-bind_Monooxygenase_sf"/>
</dbReference>
<evidence type="ECO:0000313" key="1">
    <source>
        <dbReference type="EMBL" id="QTN36930.1"/>
    </source>
</evidence>
<reference evidence="1" key="1">
    <citation type="submission" date="2020-07" db="EMBL/GenBank/DDBJ databases">
        <title>Genome sequences of bacteria associated with the marine, planktonic diatom Thalassiosira profunda strain ECT2AJA-044.</title>
        <authorList>
            <person name="Gargas C.B."/>
            <person name="Roberts W.R."/>
            <person name="Alverson A.J."/>
        </authorList>
    </citation>
    <scope>NUCLEOTIDE SEQUENCE</scope>
    <source>
        <strain evidence="1">ECT2AJA-044</strain>
    </source>
</reference>
<dbReference type="PANTHER" id="PTHR42877:SF4">
    <property type="entry name" value="FAD_NAD(P)-BINDING DOMAIN-CONTAINING PROTEIN-RELATED"/>
    <property type="match status" value="1"/>
</dbReference>
<dbReference type="PANTHER" id="PTHR42877">
    <property type="entry name" value="L-ORNITHINE N(5)-MONOOXYGENASE-RELATED"/>
    <property type="match status" value="1"/>
</dbReference>
<dbReference type="Pfam" id="PF13738">
    <property type="entry name" value="Pyr_redox_3"/>
    <property type="match status" value="1"/>
</dbReference>
<dbReference type="SUPFAM" id="SSF51905">
    <property type="entry name" value="FAD/NAD(P)-binding domain"/>
    <property type="match status" value="1"/>
</dbReference>
<dbReference type="InterPro" id="IPR036188">
    <property type="entry name" value="FAD/NAD-bd_sf"/>
</dbReference>
<proteinExistence type="predicted"/>
<protein>
    <submittedName>
        <fullName evidence="1">NAD(P)/FAD-dependent oxidoreductase</fullName>
    </submittedName>
</protein>
<dbReference type="EMBL" id="CP060010">
    <property type="protein sequence ID" value="QTN36930.1"/>
    <property type="molecule type" value="Genomic_DNA"/>
</dbReference>
<dbReference type="Gene3D" id="3.50.50.60">
    <property type="entry name" value="FAD/NAD(P)-binding domain"/>
    <property type="match status" value="2"/>
</dbReference>
<dbReference type="KEGG" id="cact:HZ995_05310"/>
<evidence type="ECO:0000313" key="2">
    <source>
        <dbReference type="Proteomes" id="UP000665026"/>
    </source>
</evidence>
<dbReference type="Pfam" id="PF13450">
    <property type="entry name" value="NAD_binding_8"/>
    <property type="match status" value="1"/>
</dbReference>
<sequence>MRQPSVLIIGAGATGMLVYIKLREAGITDLTFIEKADKVGGTWRENTYPGIACDIPAPHYCYSFEPYVWTHHLAFGGELQEYMEHVGRKYGVTDNARFGEAVTSCVYGDDGKWHVETSKGDAFAVDFVISATGILHHPKWPEIDGKDDFAGEHWHTAQWRHDVDLTGKRIGVIGTGSTAHQVIPELIKGGNEVSIFQRTPQWVAPVPNIRFPEWLRRRWQRKPERMQGWKAAYRWLVQNVFINATVGKWLPNQVMNVLCKGHLWRIRDKDLRAKLRPDYEVGCKRLVINTSFYGAIQKPNAHLITEGIDKIESGGIRTKDGTLHELDVLIYSTGFHNFNYMRPMNLVGRGGHRIEDSWGAGQYRTHRGVLLEHFPNFVLMLGPGTPIGNNTIIGIAERQMGYVMQLIDMWRNGETDAIEPTSKAVEEFANYISAGVKDTVWVGGCQSWYLDASGQPTIFPYDWDEFLRITERPDPSELVASAPKGKVA</sequence>
<accession>A0A975ERL4</accession>
<organism evidence="1 2">
    <name type="scientific">Cognatishimia activa</name>
    <dbReference type="NCBI Taxonomy" id="1715691"/>
    <lineage>
        <taxon>Bacteria</taxon>
        <taxon>Pseudomonadati</taxon>
        <taxon>Pseudomonadota</taxon>
        <taxon>Alphaproteobacteria</taxon>
        <taxon>Rhodobacterales</taxon>
        <taxon>Paracoccaceae</taxon>
        <taxon>Cognatishimia</taxon>
    </lineage>
</organism>
<dbReference type="Proteomes" id="UP000665026">
    <property type="component" value="Chromosome"/>
</dbReference>